<dbReference type="EMBL" id="FZPC01000009">
    <property type="protein sequence ID" value="SNS89366.1"/>
    <property type="molecule type" value="Genomic_DNA"/>
</dbReference>
<dbReference type="Pfam" id="PF02515">
    <property type="entry name" value="CoA_transf_3"/>
    <property type="match status" value="1"/>
</dbReference>
<keyword evidence="1" id="KW-0808">Transferase</keyword>
<dbReference type="InterPro" id="IPR003673">
    <property type="entry name" value="CoA-Trfase_fam_III"/>
</dbReference>
<reference evidence="1 4" key="1">
    <citation type="submission" date="2016-10" db="EMBL/GenBank/DDBJ databases">
        <authorList>
            <person name="de Groot N.N."/>
        </authorList>
    </citation>
    <scope>NUCLEOTIDE SEQUENCE [LARGE SCALE GENOMIC DNA]</scope>
    <source>
        <strain evidence="1 4">CCM 7361</strain>
    </source>
</reference>
<dbReference type="Gene3D" id="3.40.50.10540">
    <property type="entry name" value="Crotonobetainyl-coa:carnitine coa-transferase, domain 1"/>
    <property type="match status" value="1"/>
</dbReference>
<evidence type="ECO:0000313" key="2">
    <source>
        <dbReference type="EMBL" id="SNS89366.1"/>
    </source>
</evidence>
<evidence type="ECO:0000313" key="1">
    <source>
        <dbReference type="EMBL" id="SDJ57704.1"/>
    </source>
</evidence>
<sequence>MLASQMTRALWQALEENAALPAPLSFQAEGGLPSTFAVTDLASASIAAAGLATAALLKRAGQAPGALQVDRRLASFWFAWTLRPQGWALPPMWGDIAGDYATRDGWIRLHTNASHHRAAVVRVLGPVASREEAAARVATWSKAELEHAVVATGGCAAEMRSIDEWKAHPQGQALAEQDLVWSQEQAIAPAPAWALAADRPLAGVRVLDLTRVLAGPVASRFLAGLGAEVLRIDPPGWDEPGVIPEVCLGKRCARLDLKDLPGRERFEELLRHTDVLIHGYRGDALENLGFDAEVRQDLAPGLVDVSLNAYGWSGPWRNRRGFDSLVQMSTGIAEAGMRWRQADKPVPLPVQALDHATGYLMAAAALCGLGRRLGSGRGSTWRLSLARTAQFLVEQGMRADALPALAEEAPADLGPAIETTAWGPAQRLRPPLLLEGTPLQWALPAAALGSSKPYWSFETAA</sequence>
<dbReference type="SUPFAM" id="SSF89796">
    <property type="entry name" value="CoA-transferase family III (CaiB/BaiF)"/>
    <property type="match status" value="2"/>
</dbReference>
<dbReference type="PANTHER" id="PTHR48228">
    <property type="entry name" value="SUCCINYL-COA--D-CITRAMALATE COA-TRANSFERASE"/>
    <property type="match status" value="1"/>
</dbReference>
<protein>
    <submittedName>
        <fullName evidence="1">CoA-transferase family III</fullName>
    </submittedName>
</protein>
<reference evidence="2 3" key="2">
    <citation type="submission" date="2017-06" db="EMBL/GenBank/DDBJ databases">
        <authorList>
            <person name="Varghese N."/>
            <person name="Submissions S."/>
        </authorList>
    </citation>
    <scope>NUCLEOTIDE SEQUENCE [LARGE SCALE GENOMIC DNA]</scope>
    <source>
        <strain evidence="2 3">RLD-1</strain>
    </source>
</reference>
<proteinExistence type="predicted"/>
<dbReference type="EMBL" id="FNEC01000019">
    <property type="protein sequence ID" value="SDJ57704.1"/>
    <property type="molecule type" value="Genomic_DNA"/>
</dbReference>
<dbReference type="PANTHER" id="PTHR48228:SF4">
    <property type="entry name" value="BLR3030 PROTEIN"/>
    <property type="match status" value="1"/>
</dbReference>
<dbReference type="Proteomes" id="UP000198309">
    <property type="component" value="Unassembled WGS sequence"/>
</dbReference>
<gene>
    <name evidence="1" type="ORF">SAMN05216189_101932</name>
    <name evidence="2" type="ORF">SAMN06295949_10987</name>
</gene>
<keyword evidence="3" id="KW-1185">Reference proteome</keyword>
<dbReference type="InterPro" id="IPR050509">
    <property type="entry name" value="CoA-transferase_III"/>
</dbReference>
<dbReference type="InterPro" id="IPR023606">
    <property type="entry name" value="CoA-Trfase_III_dom_1_sf"/>
</dbReference>
<evidence type="ECO:0000313" key="4">
    <source>
        <dbReference type="Proteomes" id="UP000199693"/>
    </source>
</evidence>
<dbReference type="GO" id="GO:0016740">
    <property type="term" value="F:transferase activity"/>
    <property type="evidence" value="ECO:0007669"/>
    <property type="project" value="UniProtKB-KW"/>
</dbReference>
<dbReference type="Proteomes" id="UP000199693">
    <property type="component" value="Unassembled WGS sequence"/>
</dbReference>
<name>A0A239I648_9PSED</name>
<organism evidence="1 4">
    <name type="scientific">Pseudomonas delhiensis</name>
    <dbReference type="NCBI Taxonomy" id="366289"/>
    <lineage>
        <taxon>Bacteria</taxon>
        <taxon>Pseudomonadati</taxon>
        <taxon>Pseudomonadota</taxon>
        <taxon>Gammaproteobacteria</taxon>
        <taxon>Pseudomonadales</taxon>
        <taxon>Pseudomonadaceae</taxon>
        <taxon>Pseudomonas</taxon>
    </lineage>
</organism>
<evidence type="ECO:0000313" key="3">
    <source>
        <dbReference type="Proteomes" id="UP000198309"/>
    </source>
</evidence>
<accession>A0A239I648</accession>
<dbReference type="RefSeq" id="WP_425262403.1">
    <property type="nucleotide sequence ID" value="NZ_FNEC01000019.1"/>
</dbReference>
<dbReference type="AlphaFoldDB" id="A0A239I648"/>